<organism evidence="1">
    <name type="scientific">Timema tahoe</name>
    <dbReference type="NCBI Taxonomy" id="61484"/>
    <lineage>
        <taxon>Eukaryota</taxon>
        <taxon>Metazoa</taxon>
        <taxon>Ecdysozoa</taxon>
        <taxon>Arthropoda</taxon>
        <taxon>Hexapoda</taxon>
        <taxon>Insecta</taxon>
        <taxon>Pterygota</taxon>
        <taxon>Neoptera</taxon>
        <taxon>Polyneoptera</taxon>
        <taxon>Phasmatodea</taxon>
        <taxon>Timematodea</taxon>
        <taxon>Timematoidea</taxon>
        <taxon>Timematidae</taxon>
        <taxon>Timema</taxon>
    </lineage>
</organism>
<evidence type="ECO:0000313" key="1">
    <source>
        <dbReference type="EMBL" id="CAD7459230.1"/>
    </source>
</evidence>
<gene>
    <name evidence="1" type="ORF">TTEB3V08_LOCUS7194</name>
</gene>
<accession>A0A7R9IIY9</accession>
<dbReference type="AlphaFoldDB" id="A0A7R9IIY9"/>
<proteinExistence type="predicted"/>
<dbReference type="EMBL" id="OE002739">
    <property type="protein sequence ID" value="CAD7459230.1"/>
    <property type="molecule type" value="Genomic_DNA"/>
</dbReference>
<protein>
    <submittedName>
        <fullName evidence="1">Uncharacterized protein</fullName>
    </submittedName>
</protein>
<sequence length="279" mass="31132">MYRVPRVEPEPESLWKTGSSTRCGNQEVGIANSGRDVSSQTWGASQWKRYEWVETHVRSGYTSNSPNENLFSVPTAKRITSSLTRIRLTPSQWRGREYFTSCLSHLLARPASVILLNVGRKDSLGKSCVSRLQSQMRGGESRTQGARLHTLAIGAVWTLDTHSGRSHLEGTGHITNYGNQSSRRSQTRDALRESMLCEVLGAIQDQTASDAFMYHVQRQGTILLDVLVNDDLTSALSVNEREVLFTYDAVNQLVNFYGDHVELSGKSFHERCIPIKGVG</sequence>
<reference evidence="1" key="1">
    <citation type="submission" date="2020-11" db="EMBL/GenBank/DDBJ databases">
        <authorList>
            <person name="Tran Van P."/>
        </authorList>
    </citation>
    <scope>NUCLEOTIDE SEQUENCE</scope>
</reference>
<name>A0A7R9IIY9_9NEOP</name>